<accession>A0A381XKH0</accession>
<evidence type="ECO:0000313" key="1">
    <source>
        <dbReference type="EMBL" id="SVA65265.1"/>
    </source>
</evidence>
<name>A0A381XKH0_9ZZZZ</name>
<protein>
    <recommendedName>
        <fullName evidence="2">DUF5681 domain-containing protein</fullName>
    </recommendedName>
</protein>
<organism evidence="1">
    <name type="scientific">marine metagenome</name>
    <dbReference type="NCBI Taxonomy" id="408172"/>
    <lineage>
        <taxon>unclassified sequences</taxon>
        <taxon>metagenomes</taxon>
        <taxon>ecological metagenomes</taxon>
    </lineage>
</organism>
<gene>
    <name evidence="1" type="ORF">METZ01_LOCUS118119</name>
</gene>
<proteinExistence type="predicted"/>
<sequence>MLSITEPEIFLNLGRNLIMKKNMNPNSLKNLKPFVRGVSGNPSGLKKIPDELIGYLKKLGDNHIIKTKEVLTGGKDEFGQDAFILEEYDSEKTWRYAVIEKIWDKAREGHLEYMKMLAFLGCLNPTKEDEVFLKRIKKEFDQQFEPTD</sequence>
<dbReference type="AlphaFoldDB" id="A0A381XKH0"/>
<evidence type="ECO:0008006" key="2">
    <source>
        <dbReference type="Google" id="ProtNLM"/>
    </source>
</evidence>
<reference evidence="1" key="1">
    <citation type="submission" date="2018-05" db="EMBL/GenBank/DDBJ databases">
        <authorList>
            <person name="Lanie J.A."/>
            <person name="Ng W.-L."/>
            <person name="Kazmierczak K.M."/>
            <person name="Andrzejewski T.M."/>
            <person name="Davidsen T.M."/>
            <person name="Wayne K.J."/>
            <person name="Tettelin H."/>
            <person name="Glass J.I."/>
            <person name="Rusch D."/>
            <person name="Podicherti R."/>
            <person name="Tsui H.-C.T."/>
            <person name="Winkler M.E."/>
        </authorList>
    </citation>
    <scope>NUCLEOTIDE SEQUENCE</scope>
</reference>
<dbReference type="EMBL" id="UINC01015513">
    <property type="protein sequence ID" value="SVA65265.1"/>
    <property type="molecule type" value="Genomic_DNA"/>
</dbReference>